<protein>
    <submittedName>
        <fullName evidence="1">Uncharacterized protein</fullName>
    </submittedName>
</protein>
<dbReference type="AlphaFoldDB" id="A0A7Z2GR50"/>
<dbReference type="KEGG" id="pacs:FAZ98_31700"/>
<gene>
    <name evidence="1" type="ORF">FAZ98_31700</name>
</gene>
<dbReference type="Proteomes" id="UP000433577">
    <property type="component" value="Chromosome 4"/>
</dbReference>
<accession>A0A7Z2GR50</accession>
<reference evidence="1 2" key="1">
    <citation type="submission" date="2019-12" db="EMBL/GenBank/DDBJ databases">
        <title>Paraburkholderia acidiphila 7Q-K02 sp. nov and Paraburkholderia acidisoli DHF22 sp. nov., two strains isolated from forest soil.</title>
        <authorList>
            <person name="Gao Z."/>
            <person name="Qiu L."/>
        </authorList>
    </citation>
    <scope>NUCLEOTIDE SEQUENCE [LARGE SCALE GENOMIC DNA]</scope>
    <source>
        <strain evidence="1 2">DHF22</strain>
    </source>
</reference>
<dbReference type="RefSeq" id="WP_158957675.1">
    <property type="nucleotide sequence ID" value="NZ_CP046916.1"/>
</dbReference>
<name>A0A7Z2GR50_9BURK</name>
<keyword evidence="2" id="KW-1185">Reference proteome</keyword>
<dbReference type="OrthoDB" id="9102211at2"/>
<sequence>MNLLRTQALSASWVTQGQTATYLGQVNVHSDTSTFPVSTMTDTSIVSVDPGAFDGTDPVVRVVLSGSMPINASLWSA</sequence>
<proteinExistence type="predicted"/>
<organism evidence="1 2">
    <name type="scientific">Paraburkholderia acidisoli</name>
    <dbReference type="NCBI Taxonomy" id="2571748"/>
    <lineage>
        <taxon>Bacteria</taxon>
        <taxon>Pseudomonadati</taxon>
        <taxon>Pseudomonadota</taxon>
        <taxon>Betaproteobacteria</taxon>
        <taxon>Burkholderiales</taxon>
        <taxon>Burkholderiaceae</taxon>
        <taxon>Paraburkholderia</taxon>
    </lineage>
</organism>
<dbReference type="EMBL" id="CP046916">
    <property type="protein sequence ID" value="QGZ66357.1"/>
    <property type="molecule type" value="Genomic_DNA"/>
</dbReference>
<evidence type="ECO:0000313" key="1">
    <source>
        <dbReference type="EMBL" id="QGZ66357.1"/>
    </source>
</evidence>
<evidence type="ECO:0000313" key="2">
    <source>
        <dbReference type="Proteomes" id="UP000433577"/>
    </source>
</evidence>